<sequence>MKLIYKILSGLILSLIVTFAIAGLVSFSKLVKPEVKSQTYRLRNQHTQINVVHKKSICHHQIEQSEDNILYGM</sequence>
<dbReference type="EMBL" id="JBHUMD010000029">
    <property type="protein sequence ID" value="MFD2603420.1"/>
    <property type="molecule type" value="Genomic_DNA"/>
</dbReference>
<gene>
    <name evidence="1" type="ORF">ACFSR3_15255</name>
</gene>
<dbReference type="Proteomes" id="UP001597480">
    <property type="component" value="Unassembled WGS sequence"/>
</dbReference>
<reference evidence="2" key="1">
    <citation type="journal article" date="2019" name="Int. J. Syst. Evol. Microbiol.">
        <title>The Global Catalogue of Microorganisms (GCM) 10K type strain sequencing project: providing services to taxonomists for standard genome sequencing and annotation.</title>
        <authorList>
            <consortium name="The Broad Institute Genomics Platform"/>
            <consortium name="The Broad Institute Genome Sequencing Center for Infectious Disease"/>
            <person name="Wu L."/>
            <person name="Ma J."/>
        </authorList>
    </citation>
    <scope>NUCLEOTIDE SEQUENCE [LARGE SCALE GENOMIC DNA]</scope>
    <source>
        <strain evidence="2">KCTC 42107</strain>
    </source>
</reference>
<dbReference type="RefSeq" id="WP_379822206.1">
    <property type="nucleotide sequence ID" value="NZ_JBHUMD010000029.1"/>
</dbReference>
<name>A0ABW5NYJ0_9FLAO</name>
<keyword evidence="2" id="KW-1185">Reference proteome</keyword>
<accession>A0ABW5NYJ0</accession>
<proteinExistence type="predicted"/>
<evidence type="ECO:0000313" key="1">
    <source>
        <dbReference type="EMBL" id="MFD2603420.1"/>
    </source>
</evidence>
<evidence type="ECO:0000313" key="2">
    <source>
        <dbReference type="Proteomes" id="UP001597480"/>
    </source>
</evidence>
<organism evidence="1 2">
    <name type="scientific">Flavobacterium suzhouense</name>
    <dbReference type="NCBI Taxonomy" id="1529638"/>
    <lineage>
        <taxon>Bacteria</taxon>
        <taxon>Pseudomonadati</taxon>
        <taxon>Bacteroidota</taxon>
        <taxon>Flavobacteriia</taxon>
        <taxon>Flavobacteriales</taxon>
        <taxon>Flavobacteriaceae</taxon>
        <taxon>Flavobacterium</taxon>
    </lineage>
</organism>
<comment type="caution">
    <text evidence="1">The sequence shown here is derived from an EMBL/GenBank/DDBJ whole genome shotgun (WGS) entry which is preliminary data.</text>
</comment>
<protein>
    <submittedName>
        <fullName evidence="1">Uncharacterized protein</fullName>
    </submittedName>
</protein>